<dbReference type="RefSeq" id="WP_211009409.1">
    <property type="nucleotide sequence ID" value="NZ_JASJUT010000001.1"/>
</dbReference>
<sequence length="276" mass="31901">MIKYAAAVLIMVLFFLNSGCSSAPEKQYRVTRYLDLANTWAARGDRKRQEQKLDIALSNYNTAYKYAHLRNDVELMGILQLKKAMVYILLDKPDNASQFIGHARQLQEFEGAELSLPIKALEAKQAFEQGETRRASAYANELSAAYEGNIEKQIYYRWLSWMYVKNSLLPWEQMNQDLTQLELLKSKGDLNNIEVLSFAVYYNALWRVDHQAPQAKQAIEQAIVHFSELELTNRVRDCYGLAAKFYRQRGELDKAQYFAKRQQRLSASINISNSSE</sequence>
<keyword evidence="1" id="KW-0732">Signal</keyword>
<keyword evidence="3" id="KW-1185">Reference proteome</keyword>
<reference evidence="2 3" key="1">
    <citation type="submission" date="2023-05" db="EMBL/GenBank/DDBJ databases">
        <title>Pseudoalteromonas ardens sp. nov., Pseudoalteromonas obscura sp. nov., and Pseudoalteromonas umbrosa sp. nov., isolated from the coral Montipora capitata.</title>
        <authorList>
            <person name="Thomas E.M."/>
            <person name="Smith E.M."/>
            <person name="Papke E."/>
            <person name="Shlafstein M.D."/>
            <person name="Oline D.K."/>
            <person name="Videau P."/>
            <person name="Saw J.H."/>
            <person name="Strangman W.K."/>
            <person name="Ushijima B."/>
        </authorList>
    </citation>
    <scope>NUCLEOTIDE SEQUENCE [LARGE SCALE GENOMIC DNA]</scope>
    <source>
        <strain evidence="2 3">P94</strain>
    </source>
</reference>
<feature type="signal peptide" evidence="1">
    <location>
        <begin position="1"/>
        <end position="23"/>
    </location>
</feature>
<dbReference type="EMBL" id="JASJUT010000001">
    <property type="protein sequence ID" value="MDK2593872.1"/>
    <property type="molecule type" value="Genomic_DNA"/>
</dbReference>
<evidence type="ECO:0000313" key="2">
    <source>
        <dbReference type="EMBL" id="MDK2593872.1"/>
    </source>
</evidence>
<evidence type="ECO:0000256" key="1">
    <source>
        <dbReference type="SAM" id="SignalP"/>
    </source>
</evidence>
<accession>A0ABT7EF22</accession>
<comment type="caution">
    <text evidence="2">The sequence shown here is derived from an EMBL/GenBank/DDBJ whole genome shotgun (WGS) entry which is preliminary data.</text>
</comment>
<name>A0ABT7EF22_9GAMM</name>
<evidence type="ECO:0000313" key="3">
    <source>
        <dbReference type="Proteomes" id="UP001231915"/>
    </source>
</evidence>
<evidence type="ECO:0008006" key="4">
    <source>
        <dbReference type="Google" id="ProtNLM"/>
    </source>
</evidence>
<organism evidence="2 3">
    <name type="scientific">Pseudoalteromonas obscura</name>
    <dbReference type="NCBI Taxonomy" id="3048491"/>
    <lineage>
        <taxon>Bacteria</taxon>
        <taxon>Pseudomonadati</taxon>
        <taxon>Pseudomonadota</taxon>
        <taxon>Gammaproteobacteria</taxon>
        <taxon>Alteromonadales</taxon>
        <taxon>Pseudoalteromonadaceae</taxon>
        <taxon>Pseudoalteromonas</taxon>
    </lineage>
</organism>
<gene>
    <name evidence="2" type="ORF">QNM18_02175</name>
</gene>
<dbReference type="Proteomes" id="UP001231915">
    <property type="component" value="Unassembled WGS sequence"/>
</dbReference>
<feature type="chain" id="PRO_5046115823" description="Lipoprotein" evidence="1">
    <location>
        <begin position="24"/>
        <end position="276"/>
    </location>
</feature>
<proteinExistence type="predicted"/>
<protein>
    <recommendedName>
        <fullName evidence="4">Lipoprotein</fullName>
    </recommendedName>
</protein>